<feature type="compositionally biased region" description="Polar residues" evidence="6">
    <location>
        <begin position="445"/>
        <end position="456"/>
    </location>
</feature>
<dbReference type="InterPro" id="IPR000719">
    <property type="entry name" value="Prot_kinase_dom"/>
</dbReference>
<evidence type="ECO:0000256" key="5">
    <source>
        <dbReference type="PROSITE-ProRule" id="PRU10141"/>
    </source>
</evidence>
<keyword evidence="2 5" id="KW-0547">Nucleotide-binding</keyword>
<feature type="region of interest" description="Disordered" evidence="6">
    <location>
        <begin position="789"/>
        <end position="811"/>
    </location>
</feature>
<evidence type="ECO:0000256" key="6">
    <source>
        <dbReference type="SAM" id="MobiDB-lite"/>
    </source>
</evidence>
<feature type="transmembrane region" description="Helical" evidence="7">
    <location>
        <begin position="402"/>
        <end position="424"/>
    </location>
</feature>
<sequence>MTSSGIQHEFLDPPKDSEDHLGTLGHYRVLRELGKGGMGFVFLAEDIRLKRQVALKVMNQKIASTPGSRKRFISEARAMAAVHHDNVATIFEVGEHKGTPYMAMELLQGATLEHFGERYGEPDYHQIIAYARDIARGLDAAHKQGIVHRDIKPANIWLDTKTNRIKILDFGLALASTPVDQLSGRGAVVGTPGYLSPEQARSEPLDDRSDLYSTGVVLYEMATGALPLKTKSVAEQLIAILAHAPKPLTERNDKIPQPLADLIHRLMAKEPRDRYPSAAALEKALDEVEIECEKKSEVAQAINKLQLGLEQAVNKKSQGGLDAVELGMSEEAPPNPFETLPDVLPAATPLAAGVSSSGAHPAITVPQGPLAAGAPGSGTFAAATPKSKSDGGAETATSNSKIIWITIGVVAALLLVLIPMIVYISDSSAIARQQQQEAAYIAAAPTTNPDSSPSANQSPRQPPKQQSQKSPQSQPPQNPSGSPAPDAPPPPTKVSAKTVGAVGGKGFKWLLGNKQNNGSFEQGDPNSGKLELPGWTATLSGKQGGWNRNPNARNEDARTYAFAGSKSELVLTSDALQHNTKDGDAFRISLNAGGDGPGKTDYQVVLGFKGNSGPPTRYQLTAFSSDDRWAGGKQKKVILEYAVDSAVAGKRPFVELTISNKDSARKRGMLDRVVLTVRPSENLAAATKSSPANGEPAMATPSEPPKPDPATVSSTAPKPTPPAPEPKTPPPPKSTRTVRLKTSDPGGADATVKRGGGFNDPLGEKALLSIETRRNIQIEHTYMRFPILSLRGNQGGGQPVNRNRGRGKEPEPLPVVTAELQLSLTSAEREADTTVRVYGFSNEISDVWPEMKIVWNNSFSSQDLENIPLLAEKTIRPEDKSLSISSDLLAKFVAEANHRSVTLIVTGSSGNEQLTFGSKESDSLDPPTLILGLSE</sequence>
<dbReference type="SUPFAM" id="SSF56112">
    <property type="entry name" value="Protein kinase-like (PK-like)"/>
    <property type="match status" value="1"/>
</dbReference>
<reference evidence="9 10" key="1">
    <citation type="submission" date="2019-02" db="EMBL/GenBank/DDBJ databases">
        <title>Deep-cultivation of Planctomycetes and their phenomic and genomic characterization uncovers novel biology.</title>
        <authorList>
            <person name="Wiegand S."/>
            <person name="Jogler M."/>
            <person name="Boedeker C."/>
            <person name="Pinto D."/>
            <person name="Vollmers J."/>
            <person name="Rivas-Marin E."/>
            <person name="Kohn T."/>
            <person name="Peeters S.H."/>
            <person name="Heuer A."/>
            <person name="Rast P."/>
            <person name="Oberbeckmann S."/>
            <person name="Bunk B."/>
            <person name="Jeske O."/>
            <person name="Meyerdierks A."/>
            <person name="Storesund J.E."/>
            <person name="Kallscheuer N."/>
            <person name="Luecker S."/>
            <person name="Lage O.M."/>
            <person name="Pohl T."/>
            <person name="Merkel B.J."/>
            <person name="Hornburger P."/>
            <person name="Mueller R.-W."/>
            <person name="Bruemmer F."/>
            <person name="Labrenz M."/>
            <person name="Spormann A.M."/>
            <person name="Op den Camp H."/>
            <person name="Overmann J."/>
            <person name="Amann R."/>
            <person name="Jetten M.S.M."/>
            <person name="Mascher T."/>
            <person name="Medema M.H."/>
            <person name="Devos D.P."/>
            <person name="Kaster A.-K."/>
            <person name="Ovreas L."/>
            <person name="Rohde M."/>
            <person name="Galperin M.Y."/>
            <person name="Jogler C."/>
        </authorList>
    </citation>
    <scope>NUCLEOTIDE SEQUENCE [LARGE SCALE GENOMIC DNA]</scope>
    <source>
        <strain evidence="9 10">TBK1r</strain>
    </source>
</reference>
<dbReference type="EC" id="2.7.11.1" evidence="9"/>
<evidence type="ECO:0000313" key="10">
    <source>
        <dbReference type="Proteomes" id="UP000318081"/>
    </source>
</evidence>
<dbReference type="PANTHER" id="PTHR43289">
    <property type="entry name" value="MITOGEN-ACTIVATED PROTEIN KINASE KINASE KINASE 20-RELATED"/>
    <property type="match status" value="1"/>
</dbReference>
<organism evidence="9 10">
    <name type="scientific">Stieleria magnilauensis</name>
    <dbReference type="NCBI Taxonomy" id="2527963"/>
    <lineage>
        <taxon>Bacteria</taxon>
        <taxon>Pseudomonadati</taxon>
        <taxon>Planctomycetota</taxon>
        <taxon>Planctomycetia</taxon>
        <taxon>Pirellulales</taxon>
        <taxon>Pirellulaceae</taxon>
        <taxon>Stieleria</taxon>
    </lineage>
</organism>
<evidence type="ECO:0000256" key="2">
    <source>
        <dbReference type="ARBA" id="ARBA00022741"/>
    </source>
</evidence>
<keyword evidence="10" id="KW-1185">Reference proteome</keyword>
<name>A0ABX5XM90_9BACT</name>
<dbReference type="Gene3D" id="3.30.200.20">
    <property type="entry name" value="Phosphorylase Kinase, domain 1"/>
    <property type="match status" value="1"/>
</dbReference>
<dbReference type="InterPro" id="IPR017441">
    <property type="entry name" value="Protein_kinase_ATP_BS"/>
</dbReference>
<accession>A0ABX5XM90</accession>
<evidence type="ECO:0000256" key="1">
    <source>
        <dbReference type="ARBA" id="ARBA00022679"/>
    </source>
</evidence>
<dbReference type="RefSeq" id="WP_145209467.1">
    <property type="nucleotide sequence ID" value="NZ_CP036432.1"/>
</dbReference>
<dbReference type="PANTHER" id="PTHR43289:SF34">
    <property type="entry name" value="SERINE_THREONINE-PROTEIN KINASE YBDM-RELATED"/>
    <property type="match status" value="1"/>
</dbReference>
<feature type="domain" description="Protein kinase" evidence="8">
    <location>
        <begin position="27"/>
        <end position="290"/>
    </location>
</feature>
<gene>
    <name evidence="9" type="primary">pkn1_3</name>
    <name evidence="9" type="ORF">TBK1r_20280</name>
</gene>
<dbReference type="InterPro" id="IPR011009">
    <property type="entry name" value="Kinase-like_dom_sf"/>
</dbReference>
<dbReference type="Proteomes" id="UP000318081">
    <property type="component" value="Chromosome"/>
</dbReference>
<evidence type="ECO:0000256" key="4">
    <source>
        <dbReference type="ARBA" id="ARBA00022840"/>
    </source>
</evidence>
<dbReference type="CDD" id="cd14014">
    <property type="entry name" value="STKc_PknB_like"/>
    <property type="match status" value="1"/>
</dbReference>
<dbReference type="EMBL" id="CP036432">
    <property type="protein sequence ID" value="QDV83093.1"/>
    <property type="molecule type" value="Genomic_DNA"/>
</dbReference>
<evidence type="ECO:0000259" key="8">
    <source>
        <dbReference type="PROSITE" id="PS50011"/>
    </source>
</evidence>
<feature type="binding site" evidence="5">
    <location>
        <position position="56"/>
    </location>
    <ligand>
        <name>ATP</name>
        <dbReference type="ChEBI" id="CHEBI:30616"/>
    </ligand>
</feature>
<keyword evidence="7" id="KW-0472">Membrane</keyword>
<dbReference type="PROSITE" id="PS50011">
    <property type="entry name" value="PROTEIN_KINASE_DOM"/>
    <property type="match status" value="1"/>
</dbReference>
<feature type="region of interest" description="Disordered" evidence="6">
    <location>
        <begin position="445"/>
        <end position="498"/>
    </location>
</feature>
<dbReference type="GO" id="GO:0004674">
    <property type="term" value="F:protein serine/threonine kinase activity"/>
    <property type="evidence" value="ECO:0007669"/>
    <property type="project" value="UniProtKB-EC"/>
</dbReference>
<keyword evidence="7" id="KW-0812">Transmembrane</keyword>
<dbReference type="Gene3D" id="1.10.510.10">
    <property type="entry name" value="Transferase(Phosphotransferase) domain 1"/>
    <property type="match status" value="1"/>
</dbReference>
<feature type="region of interest" description="Disordered" evidence="6">
    <location>
        <begin position="915"/>
        <end position="935"/>
    </location>
</feature>
<keyword evidence="4 5" id="KW-0067">ATP-binding</keyword>
<evidence type="ECO:0000313" key="9">
    <source>
        <dbReference type="EMBL" id="QDV83093.1"/>
    </source>
</evidence>
<feature type="compositionally biased region" description="Pro residues" evidence="6">
    <location>
        <begin position="718"/>
        <end position="733"/>
    </location>
</feature>
<feature type="region of interest" description="Disordered" evidence="6">
    <location>
        <begin position="681"/>
        <end position="757"/>
    </location>
</feature>
<dbReference type="SMART" id="SM00220">
    <property type="entry name" value="S_TKc"/>
    <property type="match status" value="1"/>
</dbReference>
<keyword evidence="1 9" id="KW-0808">Transferase</keyword>
<proteinExistence type="predicted"/>
<evidence type="ECO:0000256" key="3">
    <source>
        <dbReference type="ARBA" id="ARBA00022777"/>
    </source>
</evidence>
<keyword evidence="3 9" id="KW-0418">Kinase</keyword>
<dbReference type="PROSITE" id="PS00107">
    <property type="entry name" value="PROTEIN_KINASE_ATP"/>
    <property type="match status" value="1"/>
</dbReference>
<feature type="compositionally biased region" description="Low complexity" evidence="6">
    <location>
        <begin position="457"/>
        <end position="472"/>
    </location>
</feature>
<keyword evidence="7" id="KW-1133">Transmembrane helix</keyword>
<dbReference type="Pfam" id="PF00069">
    <property type="entry name" value="Pkinase"/>
    <property type="match status" value="1"/>
</dbReference>
<evidence type="ECO:0000256" key="7">
    <source>
        <dbReference type="SAM" id="Phobius"/>
    </source>
</evidence>
<protein>
    <submittedName>
        <fullName evidence="9">Serine/threonine-protein kinase Pkn1</fullName>
        <ecNumber evidence="9">2.7.11.1</ecNumber>
    </submittedName>
</protein>